<keyword evidence="7" id="KW-1185">Reference proteome</keyword>
<reference evidence="6 7" key="1">
    <citation type="submission" date="2018-05" db="EMBL/GenBank/DDBJ databases">
        <title>complete genome sequence of Aquabacterium olei NBRC 110486.</title>
        <authorList>
            <person name="Tang B."/>
            <person name="Chang J."/>
            <person name="Zhang L."/>
            <person name="Yang H."/>
        </authorList>
    </citation>
    <scope>NUCLEOTIDE SEQUENCE [LARGE SCALE GENOMIC DNA]</scope>
    <source>
        <strain evidence="6 7">NBRC 110486</strain>
    </source>
</reference>
<evidence type="ECO:0000256" key="4">
    <source>
        <dbReference type="ARBA" id="ARBA00035204"/>
    </source>
</evidence>
<evidence type="ECO:0000256" key="5">
    <source>
        <dbReference type="HAMAP-Rule" id="MF_00374"/>
    </source>
</evidence>
<dbReference type="RefSeq" id="WP_109033918.1">
    <property type="nucleotide sequence ID" value="NZ_CP029210.1"/>
</dbReference>
<accession>A0A2U8FPB7</accession>
<dbReference type="KEGG" id="aon:DEH84_00955"/>
<dbReference type="InterPro" id="IPR001854">
    <property type="entry name" value="Ribosomal_uL29"/>
</dbReference>
<keyword evidence="2 5" id="KW-0689">Ribosomal protein</keyword>
<evidence type="ECO:0000313" key="7">
    <source>
        <dbReference type="Proteomes" id="UP000244892"/>
    </source>
</evidence>
<evidence type="ECO:0000256" key="1">
    <source>
        <dbReference type="ARBA" id="ARBA00009254"/>
    </source>
</evidence>
<dbReference type="InterPro" id="IPR036049">
    <property type="entry name" value="Ribosomal_uL29_sf"/>
</dbReference>
<evidence type="ECO:0000256" key="2">
    <source>
        <dbReference type="ARBA" id="ARBA00022980"/>
    </source>
</evidence>
<dbReference type="GO" id="GO:1990904">
    <property type="term" value="C:ribonucleoprotein complex"/>
    <property type="evidence" value="ECO:0007669"/>
    <property type="project" value="UniProtKB-KW"/>
</dbReference>
<dbReference type="Pfam" id="PF00831">
    <property type="entry name" value="Ribosomal_L29"/>
    <property type="match status" value="1"/>
</dbReference>
<dbReference type="Proteomes" id="UP000244892">
    <property type="component" value="Chromosome"/>
</dbReference>
<dbReference type="OrthoDB" id="9815192at2"/>
<dbReference type="HAMAP" id="MF_00374">
    <property type="entry name" value="Ribosomal_uL29"/>
    <property type="match status" value="1"/>
</dbReference>
<sequence length="68" mass="7549">MAKASELRAKDVAALETEIKDLLKAHFNLRMQRGTQQLNDTSALGKTRRDIARAKTILAQKKKEGAAQ</sequence>
<dbReference type="GO" id="GO:0006412">
    <property type="term" value="P:translation"/>
    <property type="evidence" value="ECO:0007669"/>
    <property type="project" value="UniProtKB-UniRule"/>
</dbReference>
<name>A0A2U8FPB7_9BURK</name>
<dbReference type="AlphaFoldDB" id="A0A2U8FPB7"/>
<dbReference type="GO" id="GO:0003735">
    <property type="term" value="F:structural constituent of ribosome"/>
    <property type="evidence" value="ECO:0007669"/>
    <property type="project" value="InterPro"/>
</dbReference>
<evidence type="ECO:0000313" key="6">
    <source>
        <dbReference type="EMBL" id="AWI52176.1"/>
    </source>
</evidence>
<dbReference type="EMBL" id="CP029210">
    <property type="protein sequence ID" value="AWI52176.1"/>
    <property type="molecule type" value="Genomic_DNA"/>
</dbReference>
<dbReference type="SUPFAM" id="SSF46561">
    <property type="entry name" value="Ribosomal protein L29 (L29p)"/>
    <property type="match status" value="1"/>
</dbReference>
<dbReference type="NCBIfam" id="TIGR00012">
    <property type="entry name" value="L29"/>
    <property type="match status" value="1"/>
</dbReference>
<comment type="similarity">
    <text evidence="1 5">Belongs to the universal ribosomal protein uL29 family.</text>
</comment>
<proteinExistence type="inferred from homology"/>
<evidence type="ECO:0000256" key="3">
    <source>
        <dbReference type="ARBA" id="ARBA00023274"/>
    </source>
</evidence>
<gene>
    <name evidence="5" type="primary">rpmC</name>
    <name evidence="6" type="ORF">DEH84_00955</name>
</gene>
<dbReference type="GO" id="GO:0005840">
    <property type="term" value="C:ribosome"/>
    <property type="evidence" value="ECO:0007669"/>
    <property type="project" value="UniProtKB-KW"/>
</dbReference>
<organism evidence="6 7">
    <name type="scientific">Aquabacterium olei</name>
    <dbReference type="NCBI Taxonomy" id="1296669"/>
    <lineage>
        <taxon>Bacteria</taxon>
        <taxon>Pseudomonadati</taxon>
        <taxon>Pseudomonadota</taxon>
        <taxon>Betaproteobacteria</taxon>
        <taxon>Burkholderiales</taxon>
        <taxon>Aquabacterium</taxon>
    </lineage>
</organism>
<dbReference type="CDD" id="cd00427">
    <property type="entry name" value="Ribosomal_L29_HIP"/>
    <property type="match status" value="1"/>
</dbReference>
<protein>
    <recommendedName>
        <fullName evidence="4 5">Large ribosomal subunit protein uL29</fullName>
    </recommendedName>
</protein>
<dbReference type="Gene3D" id="1.10.287.310">
    <property type="match status" value="1"/>
</dbReference>
<keyword evidence="3 5" id="KW-0687">Ribonucleoprotein</keyword>